<evidence type="ECO:0000256" key="1">
    <source>
        <dbReference type="SAM" id="MobiDB-lite"/>
    </source>
</evidence>
<dbReference type="GO" id="GO:0006369">
    <property type="term" value="P:termination of RNA polymerase II transcription"/>
    <property type="evidence" value="ECO:0007669"/>
    <property type="project" value="InterPro"/>
</dbReference>
<evidence type="ECO:0000259" key="2">
    <source>
        <dbReference type="PROSITE" id="PS51391"/>
    </source>
</evidence>
<feature type="compositionally biased region" description="Polar residues" evidence="1">
    <location>
        <begin position="1"/>
        <end position="10"/>
    </location>
</feature>
<dbReference type="Pfam" id="PF04818">
    <property type="entry name" value="CID"/>
    <property type="match status" value="1"/>
</dbReference>
<evidence type="ECO:0000313" key="4">
    <source>
        <dbReference type="Proteomes" id="UP000245942"/>
    </source>
</evidence>
<dbReference type="STRING" id="1684307.A0A316UFX4"/>
<gene>
    <name evidence="3" type="ORF">BCV69DRAFT_280050</name>
</gene>
<feature type="region of interest" description="Disordered" evidence="1">
    <location>
        <begin position="510"/>
        <end position="539"/>
    </location>
</feature>
<dbReference type="InterPro" id="IPR045154">
    <property type="entry name" value="PCF11-like"/>
</dbReference>
<dbReference type="InterPro" id="IPR054127">
    <property type="entry name" value="Pcf11_C"/>
</dbReference>
<dbReference type="EMBL" id="KZ819321">
    <property type="protein sequence ID" value="PWN24149.1"/>
    <property type="molecule type" value="Genomic_DNA"/>
</dbReference>
<feature type="region of interest" description="Disordered" evidence="1">
    <location>
        <begin position="1"/>
        <end position="53"/>
    </location>
</feature>
<dbReference type="InterPro" id="IPR047415">
    <property type="entry name" value="Pcf11_CID"/>
</dbReference>
<dbReference type="PANTHER" id="PTHR15921:SF3">
    <property type="entry name" value="PRE-MRNA CLEAVAGE COMPLEX 2 PROTEIN PCF11"/>
    <property type="match status" value="1"/>
</dbReference>
<keyword evidence="4" id="KW-1185">Reference proteome</keyword>
<accession>A0A316UFX4</accession>
<dbReference type="GO" id="GO:0005737">
    <property type="term" value="C:cytoplasm"/>
    <property type="evidence" value="ECO:0007669"/>
    <property type="project" value="TreeGrafter"/>
</dbReference>
<dbReference type="CDD" id="cd16982">
    <property type="entry name" value="CID_Pcf11"/>
    <property type="match status" value="1"/>
</dbReference>
<dbReference type="RefSeq" id="XP_025351309.1">
    <property type="nucleotide sequence ID" value="XM_025491469.1"/>
</dbReference>
<feature type="region of interest" description="Disordered" evidence="1">
    <location>
        <begin position="304"/>
        <end position="345"/>
    </location>
</feature>
<reference evidence="3 4" key="1">
    <citation type="journal article" date="2018" name="Mol. Biol. Evol.">
        <title>Broad Genomic Sampling Reveals a Smut Pathogenic Ancestry of the Fungal Clade Ustilaginomycotina.</title>
        <authorList>
            <person name="Kijpornyongpan T."/>
            <person name="Mondo S.J."/>
            <person name="Barry K."/>
            <person name="Sandor L."/>
            <person name="Lee J."/>
            <person name="Lipzen A."/>
            <person name="Pangilinan J."/>
            <person name="LaButti K."/>
            <person name="Hainaut M."/>
            <person name="Henrissat B."/>
            <person name="Grigoriev I.V."/>
            <person name="Spatafora J.W."/>
            <person name="Aime M.C."/>
        </authorList>
    </citation>
    <scope>NUCLEOTIDE SEQUENCE [LARGE SCALE GENOMIC DNA]</scope>
    <source>
        <strain evidence="3 4">MCA 4718</strain>
    </source>
</reference>
<proteinExistence type="predicted"/>
<feature type="region of interest" description="Disordered" evidence="1">
    <location>
        <begin position="610"/>
        <end position="703"/>
    </location>
</feature>
<dbReference type="GO" id="GO:0005849">
    <property type="term" value="C:mRNA cleavage factor complex"/>
    <property type="evidence" value="ECO:0007669"/>
    <property type="project" value="TreeGrafter"/>
</dbReference>
<dbReference type="InterPro" id="IPR006569">
    <property type="entry name" value="CID_dom"/>
</dbReference>
<dbReference type="GO" id="GO:0003729">
    <property type="term" value="F:mRNA binding"/>
    <property type="evidence" value="ECO:0007669"/>
    <property type="project" value="InterPro"/>
</dbReference>
<protein>
    <recommendedName>
        <fullName evidence="2">CID domain-containing protein</fullName>
    </recommendedName>
</protein>
<dbReference type="Gene3D" id="1.25.40.90">
    <property type="match status" value="1"/>
</dbReference>
<dbReference type="Proteomes" id="UP000245942">
    <property type="component" value="Unassembled WGS sequence"/>
</dbReference>
<dbReference type="SUPFAM" id="SSF48464">
    <property type="entry name" value="ENTH/VHS domain"/>
    <property type="match status" value="1"/>
</dbReference>
<feature type="compositionally biased region" description="Basic and acidic residues" evidence="1">
    <location>
        <begin position="692"/>
        <end position="703"/>
    </location>
</feature>
<dbReference type="AlphaFoldDB" id="A0A316UFX4"/>
<dbReference type="InterPro" id="IPR008942">
    <property type="entry name" value="ENTH_VHS"/>
</dbReference>
<name>A0A316UFX4_9BASI</name>
<feature type="compositionally biased region" description="Polar residues" evidence="1">
    <location>
        <begin position="28"/>
        <end position="53"/>
    </location>
</feature>
<feature type="compositionally biased region" description="Low complexity" evidence="1">
    <location>
        <begin position="307"/>
        <end position="327"/>
    </location>
</feature>
<sequence length="703" mass="74588">MYSGYPSQPSYAGPPPNTFNPHAAGGSSAWQQYPQAGYPNQGQGYANDPSSSASAMSIATDPDAFARMYNSHLASLTFNSKPIITNLTVMAHEHVQQMSNVVARCLDEHIVQAQPPYRLPALYVLDSISKNIGAPYTALWAQRIAHLFLDTYRVVDQQTKMRMEELLATWRTGGQGGSPLFGGDAQWAIERNIYGSSGVPGGPAPMRPPPAMRLNTPTAHSPRAMLSPVPPSRSPEATRAIEQIDRLLALMSADQQRNLPSFNPQRMAALKQLRNVVATANLSPQEMTQIQTQLNALAVEFKRDRGGSSTPTLPSASLAPAPQGAQATSYGAPGGGDRSTLVGGAPPIPANLSAALASLTRQGLIGGQQSGVKNSPVPIHPPPAPAAAAPSDDLVKSLIAAGLLPASSSATGNAKPAKQDDAYTSAIMSLDIKLTSIDLQTELTLDLVDLVGHKYLPLQCRQCANRYPAGPAGQKSLDAHLDWHFRQGRRAKDSAARGLSRSWLDTASEWLRGGQDDPSTSLSSTSGADGKKGLSAQQEAELKEATDMWIVAPTDSEKTNEPCPICKEKFVSEWSEDEEEWIWKNARKVDEEIYHGSCYYSARVLSTNVANRGTTGTPGARASTEGRRSRTATPDVDLNRSAAPSANPLDRLKGEEGALGGHAASKKRKEGPSAGDDDAAAAGQGGVEGGEPEGKRVALESEA</sequence>
<dbReference type="PANTHER" id="PTHR15921">
    <property type="entry name" value="PRE-MRNA CLEAVAGE COMPLEX II"/>
    <property type="match status" value="1"/>
</dbReference>
<dbReference type="PROSITE" id="PS51391">
    <property type="entry name" value="CID"/>
    <property type="match status" value="1"/>
</dbReference>
<dbReference type="GeneID" id="37013203"/>
<dbReference type="GO" id="GO:0031124">
    <property type="term" value="P:mRNA 3'-end processing"/>
    <property type="evidence" value="ECO:0007669"/>
    <property type="project" value="InterPro"/>
</dbReference>
<dbReference type="Pfam" id="PF21936">
    <property type="entry name" value="Pcf11_C"/>
    <property type="match status" value="1"/>
</dbReference>
<organism evidence="3 4">
    <name type="scientific">Pseudomicrostroma glucosiphilum</name>
    <dbReference type="NCBI Taxonomy" id="1684307"/>
    <lineage>
        <taxon>Eukaryota</taxon>
        <taxon>Fungi</taxon>
        <taxon>Dikarya</taxon>
        <taxon>Basidiomycota</taxon>
        <taxon>Ustilaginomycotina</taxon>
        <taxon>Exobasidiomycetes</taxon>
        <taxon>Microstromatales</taxon>
        <taxon>Microstromatales incertae sedis</taxon>
        <taxon>Pseudomicrostroma</taxon>
    </lineage>
</organism>
<dbReference type="GO" id="GO:0000993">
    <property type="term" value="F:RNA polymerase II complex binding"/>
    <property type="evidence" value="ECO:0007669"/>
    <property type="project" value="InterPro"/>
</dbReference>
<feature type="compositionally biased region" description="Polar residues" evidence="1">
    <location>
        <begin position="517"/>
        <end position="527"/>
    </location>
</feature>
<dbReference type="SMART" id="SM00582">
    <property type="entry name" value="RPR"/>
    <property type="match status" value="1"/>
</dbReference>
<dbReference type="OrthoDB" id="2129491at2759"/>
<evidence type="ECO:0000313" key="3">
    <source>
        <dbReference type="EMBL" id="PWN24149.1"/>
    </source>
</evidence>
<dbReference type="FunFam" id="1.25.40.90:FF:000016">
    <property type="entry name" value="mRNA cleavage factor complex component Pcf11"/>
    <property type="match status" value="1"/>
</dbReference>
<feature type="domain" description="CID" evidence="2">
    <location>
        <begin position="61"/>
        <end position="197"/>
    </location>
</feature>